<protein>
    <submittedName>
        <fullName evidence="2">Uncharacterized protein</fullName>
    </submittedName>
</protein>
<keyword evidence="3" id="KW-1185">Reference proteome</keyword>
<evidence type="ECO:0000313" key="3">
    <source>
        <dbReference type="Proteomes" id="UP000729733"/>
    </source>
</evidence>
<gene>
    <name evidence="2" type="ORF">I4641_00980</name>
</gene>
<evidence type="ECO:0000256" key="1">
    <source>
        <dbReference type="SAM" id="MobiDB-lite"/>
    </source>
</evidence>
<feature type="compositionally biased region" description="Low complexity" evidence="1">
    <location>
        <begin position="41"/>
        <end position="55"/>
    </location>
</feature>
<dbReference type="AlphaFoldDB" id="A0A964BNF2"/>
<evidence type="ECO:0000313" key="2">
    <source>
        <dbReference type="EMBL" id="MCC0175553.1"/>
    </source>
</evidence>
<comment type="caution">
    <text evidence="2">The sequence shown here is derived from an EMBL/GenBank/DDBJ whole genome shotgun (WGS) entry which is preliminary data.</text>
</comment>
<accession>A0A964BNF2</accession>
<feature type="region of interest" description="Disordered" evidence="1">
    <location>
        <begin position="26"/>
        <end position="62"/>
    </location>
</feature>
<dbReference type="Proteomes" id="UP000729733">
    <property type="component" value="Unassembled WGS sequence"/>
</dbReference>
<dbReference type="RefSeq" id="WP_229638558.1">
    <property type="nucleotide sequence ID" value="NZ_JADWDC010000002.1"/>
</dbReference>
<dbReference type="EMBL" id="JADWDC010000002">
    <property type="protein sequence ID" value="MCC0175553.1"/>
    <property type="molecule type" value="Genomic_DNA"/>
</dbReference>
<name>A0A964BNF2_9CYAN</name>
<sequence>MSNNYDNGLALFAGCDSLFQDLTAADESTIAGGRRGRGRGRSSNTSGRSSNTSGRTRTRTGR</sequence>
<organism evidence="2 3">
    <name type="scientific">Waterburya agarophytonicola KI4</name>
    <dbReference type="NCBI Taxonomy" id="2874699"/>
    <lineage>
        <taxon>Bacteria</taxon>
        <taxon>Bacillati</taxon>
        <taxon>Cyanobacteriota</taxon>
        <taxon>Cyanophyceae</taxon>
        <taxon>Pleurocapsales</taxon>
        <taxon>Hyellaceae</taxon>
        <taxon>Waterburya</taxon>
        <taxon>Waterburya agarophytonicola</taxon>
    </lineage>
</organism>
<proteinExistence type="predicted"/>
<reference evidence="2" key="1">
    <citation type="journal article" date="2021" name="Antonie Van Leeuwenhoek">
        <title>Draft genome and description of Waterburya agarophytonicola gen. nov. sp. nov. (Pleurocapsales, Cyanobacteria): a seaweed symbiont.</title>
        <authorList>
            <person name="Bonthond G."/>
            <person name="Shalygin S."/>
            <person name="Bayer T."/>
            <person name="Weinberger F."/>
        </authorList>
    </citation>
    <scope>NUCLEOTIDE SEQUENCE</scope>
    <source>
        <strain evidence="2">KI4</strain>
    </source>
</reference>